<dbReference type="AlphaFoldDB" id="A0A2H9T3X5"/>
<evidence type="ECO:0000313" key="1">
    <source>
        <dbReference type="EMBL" id="PJE77902.1"/>
    </source>
</evidence>
<gene>
    <name evidence="1" type="ORF">CI610_03168</name>
</gene>
<dbReference type="EMBL" id="NSIT01000330">
    <property type="protein sequence ID" value="PJE77902.1"/>
    <property type="molecule type" value="Genomic_DNA"/>
</dbReference>
<reference evidence="1" key="1">
    <citation type="journal article" date="2017" name="Appl. Environ. Microbiol.">
        <title>Molecular characterization of an Endozoicomonas-like organism causing infection in king scallop Pecten maximus L.</title>
        <authorList>
            <person name="Cano I."/>
            <person name="van Aerle R."/>
            <person name="Ross S."/>
            <person name="Verner-Jeffreys D.W."/>
            <person name="Paley R.K."/>
            <person name="Rimmer G."/>
            <person name="Ryder D."/>
            <person name="Hooper P."/>
            <person name="Stone D."/>
            <person name="Feist S.W."/>
        </authorList>
    </citation>
    <scope>NUCLEOTIDE SEQUENCE</scope>
</reference>
<proteinExistence type="predicted"/>
<protein>
    <submittedName>
        <fullName evidence="1">Uncharacterized protein</fullName>
    </submittedName>
</protein>
<name>A0A2H9T3X5_9ZZZZ</name>
<accession>A0A2H9T3X5</accession>
<comment type="caution">
    <text evidence="1">The sequence shown here is derived from an EMBL/GenBank/DDBJ whole genome shotgun (WGS) entry which is preliminary data.</text>
</comment>
<organism evidence="1">
    <name type="scientific">invertebrate metagenome</name>
    <dbReference type="NCBI Taxonomy" id="1711999"/>
    <lineage>
        <taxon>unclassified sequences</taxon>
        <taxon>metagenomes</taxon>
        <taxon>organismal metagenomes</taxon>
    </lineage>
</organism>
<sequence length="75" mass="8696">MTHALTGPRTHDLNIMVSCRYFGLDDRVLLIACSRLDHGTNHKKTLFFVICIRFIHFQLPVSEPSFENLLHEEIS</sequence>